<dbReference type="SUPFAM" id="SSF53244">
    <property type="entry name" value="MurD-like peptide ligases, peptide-binding domain"/>
    <property type="match status" value="1"/>
</dbReference>
<dbReference type="Gene3D" id="3.90.190.20">
    <property type="entry name" value="Mur ligase, C-terminal domain"/>
    <property type="match status" value="1"/>
</dbReference>
<feature type="non-terminal residue" evidence="4">
    <location>
        <position position="82"/>
    </location>
</feature>
<organism evidence="4">
    <name type="scientific">mine drainage metagenome</name>
    <dbReference type="NCBI Taxonomy" id="410659"/>
    <lineage>
        <taxon>unclassified sequences</taxon>
        <taxon>metagenomes</taxon>
        <taxon>ecological metagenomes</taxon>
    </lineage>
</organism>
<dbReference type="PANTHER" id="PTHR43024:SF1">
    <property type="entry name" value="UDP-N-ACETYLMURAMOYL-TRIPEPTIDE--D-ALANYL-D-ALANINE LIGASE"/>
    <property type="match status" value="1"/>
</dbReference>
<evidence type="ECO:0000256" key="2">
    <source>
        <dbReference type="ARBA" id="ARBA00022741"/>
    </source>
</evidence>
<evidence type="ECO:0008006" key="5">
    <source>
        <dbReference type="Google" id="ProtNLM"/>
    </source>
</evidence>
<reference evidence="4" key="1">
    <citation type="submission" date="2013-08" db="EMBL/GenBank/DDBJ databases">
        <authorList>
            <person name="Mendez C."/>
            <person name="Richter M."/>
            <person name="Ferrer M."/>
            <person name="Sanchez J."/>
        </authorList>
    </citation>
    <scope>NUCLEOTIDE SEQUENCE</scope>
</reference>
<evidence type="ECO:0000313" key="4">
    <source>
        <dbReference type="EMBL" id="EQD47479.1"/>
    </source>
</evidence>
<dbReference type="GO" id="GO:0016881">
    <property type="term" value="F:acid-amino acid ligase activity"/>
    <property type="evidence" value="ECO:0007669"/>
    <property type="project" value="InterPro"/>
</dbReference>
<keyword evidence="1" id="KW-0436">Ligase</keyword>
<dbReference type="PANTHER" id="PTHR43024">
    <property type="entry name" value="UDP-N-ACETYLMURAMOYL-TRIPEPTIDE--D-ALANYL-D-ALANINE LIGASE"/>
    <property type="match status" value="1"/>
</dbReference>
<reference evidence="4" key="2">
    <citation type="journal article" date="2014" name="ISME J.">
        <title>Microbial stratification in low pH oxic and suboxic macroscopic growths along an acid mine drainage.</title>
        <authorList>
            <person name="Mendez-Garcia C."/>
            <person name="Mesa V."/>
            <person name="Sprenger R.R."/>
            <person name="Richter M."/>
            <person name="Diez M.S."/>
            <person name="Solano J."/>
            <person name="Bargiela R."/>
            <person name="Golyshina O.V."/>
            <person name="Manteca A."/>
            <person name="Ramos J.L."/>
            <person name="Gallego J.R."/>
            <person name="Llorente I."/>
            <person name="Martins Dos Santos V.A."/>
            <person name="Jensen O.N."/>
            <person name="Pelaez A.I."/>
            <person name="Sanchez J."/>
            <person name="Ferrer M."/>
        </authorList>
    </citation>
    <scope>NUCLEOTIDE SEQUENCE</scope>
</reference>
<dbReference type="GO" id="GO:0005524">
    <property type="term" value="F:ATP binding"/>
    <property type="evidence" value="ECO:0007669"/>
    <property type="project" value="UniProtKB-KW"/>
</dbReference>
<proteinExistence type="predicted"/>
<dbReference type="InterPro" id="IPR051046">
    <property type="entry name" value="MurCDEF_CellWall_CoF430Synth"/>
</dbReference>
<evidence type="ECO:0000256" key="3">
    <source>
        <dbReference type="ARBA" id="ARBA00022840"/>
    </source>
</evidence>
<dbReference type="EMBL" id="AUZZ01006073">
    <property type="protein sequence ID" value="EQD47479.1"/>
    <property type="molecule type" value="Genomic_DNA"/>
</dbReference>
<dbReference type="InterPro" id="IPR036615">
    <property type="entry name" value="Mur_ligase_C_dom_sf"/>
</dbReference>
<keyword evidence="3" id="KW-0067">ATP-binding</keyword>
<keyword evidence="2" id="KW-0547">Nucleotide-binding</keyword>
<evidence type="ECO:0000256" key="1">
    <source>
        <dbReference type="ARBA" id="ARBA00022598"/>
    </source>
</evidence>
<dbReference type="AlphaFoldDB" id="T1B3S1"/>
<gene>
    <name evidence="4" type="ORF">B2A_08432</name>
</gene>
<name>T1B3S1_9ZZZZ</name>
<comment type="caution">
    <text evidence="4">The sequence shown here is derived from an EMBL/GenBank/DDBJ whole genome shotgun (WGS) entry which is preliminary data.</text>
</comment>
<accession>T1B3S1</accession>
<sequence length="82" mass="8563">MAVALELGCSVEAIQTRLSLIKSPANRLVAATVPVSGVEILDDTYNSNPAGARRALDALARRGAVGSNRFVVTPGMVELGKR</sequence>
<protein>
    <recommendedName>
        <fullName evidence="5">UDP-N-acetylmuramoyl-tripeptide--D-alanyl-D-alanine ligase</fullName>
    </recommendedName>
</protein>